<dbReference type="PANTHER" id="PTHR10606">
    <property type="entry name" value="6-PHOSPHOFRUCTO-2-KINASE/FRUCTOSE-2,6-BISPHOSPHATASE"/>
    <property type="match status" value="1"/>
</dbReference>
<dbReference type="Gene3D" id="3.40.50.1240">
    <property type="entry name" value="Phosphoglycerate mutase-like"/>
    <property type="match status" value="1"/>
</dbReference>
<dbReference type="RefSeq" id="XP_014150186.1">
    <property type="nucleotide sequence ID" value="XM_014294711.1"/>
</dbReference>
<evidence type="ECO:0000313" key="1">
    <source>
        <dbReference type="EMBL" id="KNC76284.1"/>
    </source>
</evidence>
<dbReference type="InterPro" id="IPR013078">
    <property type="entry name" value="His_Pase_superF_clade-1"/>
</dbReference>
<dbReference type="OrthoDB" id="267323at2759"/>
<dbReference type="AlphaFoldDB" id="A0A0L0FHM9"/>
<proteinExistence type="predicted"/>
<dbReference type="InterPro" id="IPR029033">
    <property type="entry name" value="His_PPase_superfam"/>
</dbReference>
<dbReference type="PANTHER" id="PTHR10606:SF44">
    <property type="entry name" value="6-PHOSPHOFRUCTO 2-KINASE_FRUCTOSE 2,6-BISPHOSPHATASE LONG FORM"/>
    <property type="match status" value="1"/>
</dbReference>
<dbReference type="Pfam" id="PF00300">
    <property type="entry name" value="His_Phos_1"/>
    <property type="match status" value="1"/>
</dbReference>
<dbReference type="GO" id="GO:0006003">
    <property type="term" value="P:fructose 2,6-bisphosphate metabolic process"/>
    <property type="evidence" value="ECO:0007669"/>
    <property type="project" value="InterPro"/>
</dbReference>
<dbReference type="GO" id="GO:0003873">
    <property type="term" value="F:6-phosphofructo-2-kinase activity"/>
    <property type="evidence" value="ECO:0007669"/>
    <property type="project" value="TreeGrafter"/>
</dbReference>
<name>A0A0L0FHM9_9EUKA</name>
<dbReference type="STRING" id="667725.A0A0L0FHM9"/>
<gene>
    <name evidence="1" type="ORF">SARC_11208</name>
</gene>
<organism evidence="1 2">
    <name type="scientific">Sphaeroforma arctica JP610</name>
    <dbReference type="NCBI Taxonomy" id="667725"/>
    <lineage>
        <taxon>Eukaryota</taxon>
        <taxon>Ichthyosporea</taxon>
        <taxon>Ichthyophonida</taxon>
        <taxon>Sphaeroforma</taxon>
    </lineage>
</organism>
<dbReference type="GO" id="GO:0005829">
    <property type="term" value="C:cytosol"/>
    <property type="evidence" value="ECO:0007669"/>
    <property type="project" value="TreeGrafter"/>
</dbReference>
<accession>A0A0L0FHM9</accession>
<dbReference type="GO" id="GO:0005524">
    <property type="term" value="F:ATP binding"/>
    <property type="evidence" value="ECO:0007669"/>
    <property type="project" value="InterPro"/>
</dbReference>
<dbReference type="Proteomes" id="UP000054560">
    <property type="component" value="Unassembled WGS sequence"/>
</dbReference>
<evidence type="ECO:0000313" key="2">
    <source>
        <dbReference type="Proteomes" id="UP000054560"/>
    </source>
</evidence>
<sequence>MELERTNRPLLVVSHRATMRCLFAYLLDIPAEDIPFTPIPLHTVIRVITTGYGTTIDYYDLSEEGRMEVADPVKGAIQQYDALNDAI</sequence>
<evidence type="ECO:0008006" key="3">
    <source>
        <dbReference type="Google" id="ProtNLM"/>
    </source>
</evidence>
<dbReference type="GO" id="GO:0004331">
    <property type="term" value="F:fructose-2,6-bisphosphate 2-phosphatase activity"/>
    <property type="evidence" value="ECO:0007669"/>
    <property type="project" value="TreeGrafter"/>
</dbReference>
<keyword evidence="2" id="KW-1185">Reference proteome</keyword>
<dbReference type="InterPro" id="IPR003094">
    <property type="entry name" value="6Pfruct_kin"/>
</dbReference>
<dbReference type="eggNOG" id="KOG0234">
    <property type="taxonomic scope" value="Eukaryota"/>
</dbReference>
<reference evidence="1 2" key="1">
    <citation type="submission" date="2011-02" db="EMBL/GenBank/DDBJ databases">
        <title>The Genome Sequence of Sphaeroforma arctica JP610.</title>
        <authorList>
            <consortium name="The Broad Institute Genome Sequencing Platform"/>
            <person name="Russ C."/>
            <person name="Cuomo C."/>
            <person name="Young S.K."/>
            <person name="Zeng Q."/>
            <person name="Gargeya S."/>
            <person name="Alvarado L."/>
            <person name="Berlin A."/>
            <person name="Chapman S.B."/>
            <person name="Chen Z."/>
            <person name="Freedman E."/>
            <person name="Gellesch M."/>
            <person name="Goldberg J."/>
            <person name="Griggs A."/>
            <person name="Gujja S."/>
            <person name="Heilman E."/>
            <person name="Heiman D."/>
            <person name="Howarth C."/>
            <person name="Mehta T."/>
            <person name="Neiman D."/>
            <person name="Pearson M."/>
            <person name="Roberts A."/>
            <person name="Saif S."/>
            <person name="Shea T."/>
            <person name="Shenoy N."/>
            <person name="Sisk P."/>
            <person name="Stolte C."/>
            <person name="Sykes S."/>
            <person name="White J."/>
            <person name="Yandava C."/>
            <person name="Burger G."/>
            <person name="Gray M.W."/>
            <person name="Holland P.W.H."/>
            <person name="King N."/>
            <person name="Lang F.B.F."/>
            <person name="Roger A.J."/>
            <person name="Ruiz-Trillo I."/>
            <person name="Haas B."/>
            <person name="Nusbaum C."/>
            <person name="Birren B."/>
        </authorList>
    </citation>
    <scope>NUCLEOTIDE SEQUENCE [LARGE SCALE GENOMIC DNA]</scope>
    <source>
        <strain evidence="1 2">JP610</strain>
    </source>
</reference>
<protein>
    <recommendedName>
        <fullName evidence="3">6-phosphofructo-2-kinase domain-containing protein</fullName>
    </recommendedName>
</protein>
<dbReference type="GeneID" id="25911712"/>
<dbReference type="SUPFAM" id="SSF53254">
    <property type="entry name" value="Phosphoglycerate mutase-like"/>
    <property type="match status" value="1"/>
</dbReference>
<dbReference type="EMBL" id="KQ243167">
    <property type="protein sequence ID" value="KNC76284.1"/>
    <property type="molecule type" value="Genomic_DNA"/>
</dbReference>